<comment type="subcellular location">
    <subcellularLocation>
        <location evidence="1">Endomembrane system</location>
        <topology evidence="1">Multi-pass membrane protein</topology>
    </subcellularLocation>
</comment>
<dbReference type="GO" id="GO:0005886">
    <property type="term" value="C:plasma membrane"/>
    <property type="evidence" value="ECO:0007669"/>
    <property type="project" value="TreeGrafter"/>
</dbReference>
<reference evidence="9" key="1">
    <citation type="journal article" date="2014" name="Genome Announc.">
        <title>De novo whole-genome sequence and genome annotation of Lichtheimia ramosa.</title>
        <authorList>
            <person name="Linde J."/>
            <person name="Schwartze V."/>
            <person name="Binder U."/>
            <person name="Lass-Florl C."/>
            <person name="Voigt K."/>
            <person name="Horn F."/>
        </authorList>
    </citation>
    <scope>NUCLEOTIDE SEQUENCE</scope>
    <source>
        <strain evidence="9">JMRC FSU:6197</strain>
    </source>
</reference>
<keyword evidence="2" id="KW-0813">Transport</keyword>
<dbReference type="Pfam" id="PF07690">
    <property type="entry name" value="MFS_1"/>
    <property type="match status" value="1"/>
</dbReference>
<evidence type="ECO:0000256" key="5">
    <source>
        <dbReference type="ARBA" id="ARBA00023136"/>
    </source>
</evidence>
<feature type="transmembrane region" description="Helical" evidence="7">
    <location>
        <begin position="55"/>
        <end position="82"/>
    </location>
</feature>
<keyword evidence="3 7" id="KW-0812">Transmembrane</keyword>
<feature type="transmembrane region" description="Helical" evidence="7">
    <location>
        <begin position="94"/>
        <end position="113"/>
    </location>
</feature>
<evidence type="ECO:0000313" key="9">
    <source>
        <dbReference type="EMBL" id="CDS06787.1"/>
    </source>
</evidence>
<dbReference type="OrthoDB" id="3437016at2759"/>
<evidence type="ECO:0000259" key="8">
    <source>
        <dbReference type="PROSITE" id="PS50850"/>
    </source>
</evidence>
<evidence type="ECO:0000256" key="1">
    <source>
        <dbReference type="ARBA" id="ARBA00004127"/>
    </source>
</evidence>
<evidence type="ECO:0000256" key="4">
    <source>
        <dbReference type="ARBA" id="ARBA00022989"/>
    </source>
</evidence>
<feature type="transmembrane region" description="Helical" evidence="7">
    <location>
        <begin position="418"/>
        <end position="439"/>
    </location>
</feature>
<feature type="domain" description="Major facilitator superfamily (MFS) profile" evidence="8">
    <location>
        <begin position="60"/>
        <end position="550"/>
    </location>
</feature>
<accession>A0A077WJK0</accession>
<evidence type="ECO:0000256" key="3">
    <source>
        <dbReference type="ARBA" id="ARBA00022692"/>
    </source>
</evidence>
<protein>
    <recommendedName>
        <fullName evidence="6">MFS-type drug efflux transporter P55</fullName>
    </recommendedName>
</protein>
<feature type="transmembrane region" description="Helical" evidence="7">
    <location>
        <begin position="150"/>
        <end position="171"/>
    </location>
</feature>
<dbReference type="GO" id="GO:0000329">
    <property type="term" value="C:fungal-type vacuole membrane"/>
    <property type="evidence" value="ECO:0007669"/>
    <property type="project" value="TreeGrafter"/>
</dbReference>
<gene>
    <name evidence="9" type="ORF">LRAMOSA09312</name>
</gene>
<proteinExistence type="predicted"/>
<sequence>MPDTGEEKPLQHQQSQSYQTIILPSNDDDDSNDKNGHLMSSSYNSPQHKLELGNISLPILTLCLAIGAGLTTLDSSICVTVLNHIGTEFRSANLAAWITSAYILTCLSALPLVGKLSEAFGRKPVLIATSLLFLVGSVGCGISQSMFQMIFARAVAGFGGSGLVLLPSIVIHDTVPLEQSSQYQSYINVSQTVTVILGPPLGGWITDMVGWRYCFQLNIIPVMAITYVYVFRLNNYNAPKEDTCILEKIKAIDFGGVFLLTFGILALAIVLMSGGNTHDWDDHFIITMISVSLLTFIGFGIYERRQGNDGLLKPETASNRNVITTCITALGNCTSDSGILILLPQYLTVVHGSTISQSGLYLTARSITTLAGCYVAGQVVKRTGHFRNFLMAMAGLYIICAFVLGKWVVAAIPHITGVIPMCLTGTAFGAISVPLFTAVASDIPKPQIASATSMYVMTRYMGILLGMSLSSTIVQGNLKILLRERINGDDADKLIDFIRTSIDKVNTLTPEVQHIVSDALAQSLKKAYYILASIAFISILALMFMKNVDVRSNNK</sequence>
<feature type="transmembrane region" description="Helical" evidence="7">
    <location>
        <begin position="389"/>
        <end position="412"/>
    </location>
</feature>
<dbReference type="SUPFAM" id="SSF103473">
    <property type="entry name" value="MFS general substrate transporter"/>
    <property type="match status" value="1"/>
</dbReference>
<dbReference type="InterPro" id="IPR011701">
    <property type="entry name" value="MFS"/>
</dbReference>
<dbReference type="InterPro" id="IPR020846">
    <property type="entry name" value="MFS_dom"/>
</dbReference>
<dbReference type="GO" id="GO:0012505">
    <property type="term" value="C:endomembrane system"/>
    <property type="evidence" value="ECO:0007669"/>
    <property type="project" value="UniProtKB-SubCell"/>
</dbReference>
<dbReference type="InterPro" id="IPR005829">
    <property type="entry name" value="Sugar_transporter_CS"/>
</dbReference>
<name>A0A077WJK0_9FUNG</name>
<feature type="transmembrane region" description="Helical" evidence="7">
    <location>
        <begin position="284"/>
        <end position="302"/>
    </location>
</feature>
<evidence type="ECO:0000256" key="2">
    <source>
        <dbReference type="ARBA" id="ARBA00022448"/>
    </source>
</evidence>
<dbReference type="PANTHER" id="PTHR23501:SF191">
    <property type="entry name" value="VACUOLAR BASIC AMINO ACID TRANSPORTER 4"/>
    <property type="match status" value="1"/>
</dbReference>
<dbReference type="PANTHER" id="PTHR23501">
    <property type="entry name" value="MAJOR FACILITATOR SUPERFAMILY"/>
    <property type="match status" value="1"/>
</dbReference>
<dbReference type="InterPro" id="IPR036259">
    <property type="entry name" value="MFS_trans_sf"/>
</dbReference>
<dbReference type="Gene3D" id="1.20.1250.20">
    <property type="entry name" value="MFS general substrate transporter like domains"/>
    <property type="match status" value="2"/>
</dbReference>
<dbReference type="EMBL" id="LK023321">
    <property type="protein sequence ID" value="CDS06787.1"/>
    <property type="molecule type" value="Genomic_DNA"/>
</dbReference>
<dbReference type="PROSITE" id="PS00216">
    <property type="entry name" value="SUGAR_TRANSPORT_1"/>
    <property type="match status" value="1"/>
</dbReference>
<keyword evidence="4 7" id="KW-1133">Transmembrane helix</keyword>
<feature type="transmembrane region" description="Helical" evidence="7">
    <location>
        <begin position="210"/>
        <end position="230"/>
    </location>
</feature>
<feature type="transmembrane region" description="Helical" evidence="7">
    <location>
        <begin position="460"/>
        <end position="478"/>
    </location>
</feature>
<organism evidence="9">
    <name type="scientific">Lichtheimia ramosa</name>
    <dbReference type="NCBI Taxonomy" id="688394"/>
    <lineage>
        <taxon>Eukaryota</taxon>
        <taxon>Fungi</taxon>
        <taxon>Fungi incertae sedis</taxon>
        <taxon>Mucoromycota</taxon>
        <taxon>Mucoromycotina</taxon>
        <taxon>Mucoromycetes</taxon>
        <taxon>Mucorales</taxon>
        <taxon>Lichtheimiaceae</taxon>
        <taxon>Lichtheimia</taxon>
    </lineage>
</organism>
<dbReference type="PROSITE" id="PS50850">
    <property type="entry name" value="MFS"/>
    <property type="match status" value="1"/>
</dbReference>
<evidence type="ECO:0000256" key="7">
    <source>
        <dbReference type="SAM" id="Phobius"/>
    </source>
</evidence>
<keyword evidence="5 7" id="KW-0472">Membrane</keyword>
<feature type="transmembrane region" description="Helical" evidence="7">
    <location>
        <begin position="125"/>
        <end position="143"/>
    </location>
</feature>
<dbReference type="AlphaFoldDB" id="A0A077WJK0"/>
<feature type="transmembrane region" description="Helical" evidence="7">
    <location>
        <begin position="251"/>
        <end position="272"/>
    </location>
</feature>
<feature type="transmembrane region" description="Helical" evidence="7">
    <location>
        <begin position="527"/>
        <end position="545"/>
    </location>
</feature>
<dbReference type="GO" id="GO:0015174">
    <property type="term" value="F:basic amino acid transmembrane transporter activity"/>
    <property type="evidence" value="ECO:0007669"/>
    <property type="project" value="TreeGrafter"/>
</dbReference>
<evidence type="ECO:0000256" key="6">
    <source>
        <dbReference type="ARBA" id="ARBA00044273"/>
    </source>
</evidence>